<dbReference type="InterPro" id="IPR029044">
    <property type="entry name" value="Nucleotide-diphossugar_trans"/>
</dbReference>
<feature type="domain" description="Glycosyltransferase 2-like" evidence="1">
    <location>
        <begin position="12"/>
        <end position="135"/>
    </location>
</feature>
<name>A0A1G2KRN4_9BACT</name>
<feature type="domain" description="Glycosyltransferase 2-like" evidence="1">
    <location>
        <begin position="344"/>
        <end position="485"/>
    </location>
</feature>
<sequence length="645" mass="74064">MKYSVLVIASSAENLSQALEAILNQTVSPDDYEIYVVSDGLNKNIESVAAEYKNKYPARFIQHIRARTTTPALIRNAGVKEARGEIIFFTNDDYIVPANWMEELLDGYRRYPDVAGVGGWHDINQRSGYFQRCTDAMDKRFGRGILDTEVKSDLYIFYPYPYIGAHLGNLSYKKSALNEFGSFDENMRSLRWTAEELNMRMLTPGRSFLHLPAKVQSIRRTSIKDSLYEHVNEGKDLYYLHLQRPQLISDINRGFLYVSLRLLAHAEISSFYIGYLLSTLARAWGRFLAKYRGRFTATETNLLLPKTFEILKRSGSKVNSVKTSITPYEKYLSPEKDKSEEFYSIVIPTYNRSEAIMGALKGAANQTIPPDRYEIIVIDDGSTDNTKEKILEFARRQPRHTIRYFHQQNSGPAKARNLGIKEARGEVIFFTDDDSRVPPDWIRTLLDGFRRYPRAAGVGGWIVPPEGETTKSATSRYLHFASFFSHPIVGSFIRSHEIISDDPLMFFGTFAYNTANICYKKNVLQKVSGFREDFRWPGSEDNDLGFRIARAGFPIVYIPFHVTHSKAMNLTDFYKLHFRRGANGYLLRTINYSVLEELRPGFTRNYGSLASFVSRLNGPEKFWAFLEWSSMNTGIIYMKNKLTQN</sequence>
<protein>
    <recommendedName>
        <fullName evidence="1">Glycosyltransferase 2-like domain-containing protein</fullName>
    </recommendedName>
</protein>
<proteinExistence type="predicted"/>
<evidence type="ECO:0000313" key="3">
    <source>
        <dbReference type="Proteomes" id="UP000177362"/>
    </source>
</evidence>
<organism evidence="2 3">
    <name type="scientific">Candidatus Sungbacteria bacterium RIFCSPHIGHO2_02_FULL_49_12</name>
    <dbReference type="NCBI Taxonomy" id="1802271"/>
    <lineage>
        <taxon>Bacteria</taxon>
        <taxon>Candidatus Sungiibacteriota</taxon>
    </lineage>
</organism>
<dbReference type="Gene3D" id="3.90.550.10">
    <property type="entry name" value="Spore Coat Polysaccharide Biosynthesis Protein SpsA, Chain A"/>
    <property type="match status" value="2"/>
</dbReference>
<comment type="caution">
    <text evidence="2">The sequence shown here is derived from an EMBL/GenBank/DDBJ whole genome shotgun (WGS) entry which is preliminary data.</text>
</comment>
<dbReference type="InterPro" id="IPR001173">
    <property type="entry name" value="Glyco_trans_2-like"/>
</dbReference>
<gene>
    <name evidence="2" type="ORF">A3C11_00015</name>
</gene>
<reference evidence="2 3" key="1">
    <citation type="journal article" date="2016" name="Nat. Commun.">
        <title>Thousands of microbial genomes shed light on interconnected biogeochemical processes in an aquifer system.</title>
        <authorList>
            <person name="Anantharaman K."/>
            <person name="Brown C.T."/>
            <person name="Hug L.A."/>
            <person name="Sharon I."/>
            <person name="Castelle C.J."/>
            <person name="Probst A.J."/>
            <person name="Thomas B.C."/>
            <person name="Singh A."/>
            <person name="Wilkins M.J."/>
            <person name="Karaoz U."/>
            <person name="Brodie E.L."/>
            <person name="Williams K.H."/>
            <person name="Hubbard S.S."/>
            <person name="Banfield J.F."/>
        </authorList>
    </citation>
    <scope>NUCLEOTIDE SEQUENCE [LARGE SCALE GENOMIC DNA]</scope>
</reference>
<dbReference type="EMBL" id="MHQJ01000002">
    <property type="protein sequence ID" value="OHA02013.1"/>
    <property type="molecule type" value="Genomic_DNA"/>
</dbReference>
<dbReference type="CDD" id="cd00761">
    <property type="entry name" value="Glyco_tranf_GTA_type"/>
    <property type="match status" value="1"/>
</dbReference>
<dbReference type="STRING" id="1802271.A3C11_00015"/>
<evidence type="ECO:0000313" key="2">
    <source>
        <dbReference type="EMBL" id="OHA02013.1"/>
    </source>
</evidence>
<evidence type="ECO:0000259" key="1">
    <source>
        <dbReference type="Pfam" id="PF00535"/>
    </source>
</evidence>
<dbReference type="InterPro" id="IPR050834">
    <property type="entry name" value="Glycosyltransf_2"/>
</dbReference>
<dbReference type="AlphaFoldDB" id="A0A1G2KRN4"/>
<dbReference type="Proteomes" id="UP000177362">
    <property type="component" value="Unassembled WGS sequence"/>
</dbReference>
<dbReference type="Pfam" id="PF00535">
    <property type="entry name" value="Glycos_transf_2"/>
    <property type="match status" value="2"/>
</dbReference>
<dbReference type="PANTHER" id="PTHR43685:SF2">
    <property type="entry name" value="GLYCOSYLTRANSFERASE 2-LIKE DOMAIN-CONTAINING PROTEIN"/>
    <property type="match status" value="1"/>
</dbReference>
<dbReference type="SUPFAM" id="SSF53448">
    <property type="entry name" value="Nucleotide-diphospho-sugar transferases"/>
    <property type="match status" value="2"/>
</dbReference>
<accession>A0A1G2KRN4</accession>
<dbReference type="PANTHER" id="PTHR43685">
    <property type="entry name" value="GLYCOSYLTRANSFERASE"/>
    <property type="match status" value="1"/>
</dbReference>